<dbReference type="NCBIfam" id="NF001911">
    <property type="entry name" value="PRK00685.1"/>
    <property type="match status" value="1"/>
</dbReference>
<evidence type="ECO:0000313" key="5">
    <source>
        <dbReference type="Proteomes" id="UP000825051"/>
    </source>
</evidence>
<organism evidence="4 5">
    <name type="scientific">Horticoccus luteus</name>
    <dbReference type="NCBI Taxonomy" id="2862869"/>
    <lineage>
        <taxon>Bacteria</taxon>
        <taxon>Pseudomonadati</taxon>
        <taxon>Verrucomicrobiota</taxon>
        <taxon>Opitutia</taxon>
        <taxon>Opitutales</taxon>
        <taxon>Opitutaceae</taxon>
        <taxon>Horticoccus</taxon>
    </lineage>
</organism>
<dbReference type="PANTHER" id="PTHR43546:SF3">
    <property type="entry name" value="UPF0173 METAL-DEPENDENT HYDROLASE MJ1163"/>
    <property type="match status" value="1"/>
</dbReference>
<dbReference type="InterPro" id="IPR001279">
    <property type="entry name" value="Metallo-B-lactamas"/>
</dbReference>
<name>A0A8F9TRW2_9BACT</name>
<protein>
    <recommendedName>
        <fullName evidence="2">UPF0173 metal-dependent hydrolase K0B96_11175</fullName>
    </recommendedName>
</protein>
<dbReference type="EMBL" id="CP080507">
    <property type="protein sequence ID" value="QYM77880.1"/>
    <property type="molecule type" value="Genomic_DNA"/>
</dbReference>
<proteinExistence type="inferred from homology"/>
<evidence type="ECO:0000256" key="1">
    <source>
        <dbReference type="ARBA" id="ARBA00022801"/>
    </source>
</evidence>
<evidence type="ECO:0000313" key="4">
    <source>
        <dbReference type="EMBL" id="QYM77880.1"/>
    </source>
</evidence>
<dbReference type="Gene3D" id="3.60.15.10">
    <property type="entry name" value="Ribonuclease Z/Hydroxyacylglutathione hydrolase-like"/>
    <property type="match status" value="1"/>
</dbReference>
<dbReference type="InterPro" id="IPR050114">
    <property type="entry name" value="UPF0173_UPF0282_UlaG_hydrolase"/>
</dbReference>
<keyword evidence="1 2" id="KW-0378">Hydrolase</keyword>
<keyword evidence="5" id="KW-1185">Reference proteome</keyword>
<evidence type="ECO:0000256" key="2">
    <source>
        <dbReference type="HAMAP-Rule" id="MF_00457"/>
    </source>
</evidence>
<accession>A0A8F9TRW2</accession>
<dbReference type="InterPro" id="IPR022877">
    <property type="entry name" value="UPF0173"/>
</dbReference>
<feature type="domain" description="Metallo-beta-lactamase" evidence="3">
    <location>
        <begin position="7"/>
        <end position="191"/>
    </location>
</feature>
<comment type="similarity">
    <text evidence="2">Belongs to the UPF0173 family.</text>
</comment>
<dbReference type="Proteomes" id="UP000825051">
    <property type="component" value="Chromosome"/>
</dbReference>
<dbReference type="PANTHER" id="PTHR43546">
    <property type="entry name" value="UPF0173 METAL-DEPENDENT HYDROLASE MJ1163-RELATED"/>
    <property type="match status" value="1"/>
</dbReference>
<dbReference type="Pfam" id="PF12706">
    <property type="entry name" value="Lactamase_B_2"/>
    <property type="match status" value="1"/>
</dbReference>
<gene>
    <name evidence="4" type="ORF">K0B96_11175</name>
</gene>
<dbReference type="AlphaFoldDB" id="A0A8F9TRW2"/>
<reference evidence="4" key="1">
    <citation type="submission" date="2021-08" db="EMBL/GenBank/DDBJ databases">
        <title>Genome of a novel bacterium of the phylum Verrucomicrobia, Oleiharenicola sp. KSB-15.</title>
        <authorList>
            <person name="Chung J.-H."/>
            <person name="Ahn J.-H."/>
            <person name="Yoon Y."/>
            <person name="Kim D.-Y."/>
            <person name="An S.-H."/>
            <person name="Park I."/>
            <person name="Yeon J."/>
        </authorList>
    </citation>
    <scope>NUCLEOTIDE SEQUENCE</scope>
    <source>
        <strain evidence="4">KSB-15</strain>
    </source>
</reference>
<dbReference type="GO" id="GO:0016787">
    <property type="term" value="F:hydrolase activity"/>
    <property type="evidence" value="ECO:0007669"/>
    <property type="project" value="UniProtKB-UniRule"/>
</dbReference>
<dbReference type="InterPro" id="IPR036866">
    <property type="entry name" value="RibonucZ/Hydroxyglut_hydro"/>
</dbReference>
<dbReference type="SUPFAM" id="SSF56281">
    <property type="entry name" value="Metallo-hydrolase/oxidoreductase"/>
    <property type="match status" value="1"/>
</dbReference>
<dbReference type="SMART" id="SM00849">
    <property type="entry name" value="Lactamase_B"/>
    <property type="match status" value="1"/>
</dbReference>
<evidence type="ECO:0000259" key="3">
    <source>
        <dbReference type="SMART" id="SM00849"/>
    </source>
</evidence>
<dbReference type="KEGG" id="ole:K0B96_11175"/>
<dbReference type="RefSeq" id="WP_220160984.1">
    <property type="nucleotide sequence ID" value="NZ_CP080507.1"/>
</dbReference>
<sequence length="227" mass="24243">MKLTYFGHSAFRVVTEQIAIVFDPWLLSNPHGSVPLAEAPCDYILCSHAHDDHIADAVALARLHGATIVAPFELADYFATHGVATLDLMPGGGVTLPWGRIDMTPAIHSSSLELPNAPARAMGVPSGYRVQTAGRTLYHAGDTALFGDMRLIARTPLDLALLPIGDFYTMGPDDAVAALDLLRPRLAVPMHYNSNEKIRVDPHAFATAAASAGHTVRVMTPGETTAL</sequence>
<dbReference type="HAMAP" id="MF_00457">
    <property type="entry name" value="UPF0173"/>
    <property type="match status" value="1"/>
</dbReference>